<evidence type="ECO:0000256" key="13">
    <source>
        <dbReference type="PIRSR" id="PIRSR602401-1"/>
    </source>
</evidence>
<dbReference type="OrthoDB" id="2789670at2759"/>
<keyword evidence="15" id="KW-1133">Transmembrane helix</keyword>
<evidence type="ECO:0000256" key="14">
    <source>
        <dbReference type="RuleBase" id="RU000461"/>
    </source>
</evidence>
<dbReference type="InterPro" id="IPR017972">
    <property type="entry name" value="Cyt_P450_CS"/>
</dbReference>
<keyword evidence="5 13" id="KW-0349">Heme</keyword>
<evidence type="ECO:0000256" key="4">
    <source>
        <dbReference type="ARBA" id="ARBA00010617"/>
    </source>
</evidence>
<dbReference type="PANTHER" id="PTHR24292">
    <property type="entry name" value="CYTOCHROME P450"/>
    <property type="match status" value="1"/>
</dbReference>
<keyword evidence="15" id="KW-0812">Transmembrane</keyword>
<proteinExistence type="inferred from homology"/>
<evidence type="ECO:0000256" key="1">
    <source>
        <dbReference type="ARBA" id="ARBA00001971"/>
    </source>
</evidence>
<evidence type="ECO:0000256" key="7">
    <source>
        <dbReference type="ARBA" id="ARBA00022824"/>
    </source>
</evidence>
<evidence type="ECO:0008006" key="18">
    <source>
        <dbReference type="Google" id="ProtNLM"/>
    </source>
</evidence>
<dbReference type="Proteomes" id="UP000801492">
    <property type="component" value="Unassembled WGS sequence"/>
</dbReference>
<comment type="subcellular location">
    <subcellularLocation>
        <location evidence="3">Endoplasmic reticulum membrane</location>
        <topology evidence="3">Peripheral membrane protein</topology>
    </subcellularLocation>
    <subcellularLocation>
        <location evidence="2">Microsome membrane</location>
        <topology evidence="2">Peripheral membrane protein</topology>
    </subcellularLocation>
</comment>
<keyword evidence="11 14" id="KW-0503">Monooxygenase</keyword>
<evidence type="ECO:0000256" key="9">
    <source>
        <dbReference type="ARBA" id="ARBA00023002"/>
    </source>
</evidence>
<dbReference type="GO" id="GO:0016705">
    <property type="term" value="F:oxidoreductase activity, acting on paired donors, with incorporation or reduction of molecular oxygen"/>
    <property type="evidence" value="ECO:0007669"/>
    <property type="project" value="InterPro"/>
</dbReference>
<evidence type="ECO:0000256" key="12">
    <source>
        <dbReference type="ARBA" id="ARBA00023136"/>
    </source>
</evidence>
<keyword evidence="12 15" id="KW-0472">Membrane</keyword>
<evidence type="ECO:0000256" key="5">
    <source>
        <dbReference type="ARBA" id="ARBA00022617"/>
    </source>
</evidence>
<evidence type="ECO:0000313" key="16">
    <source>
        <dbReference type="EMBL" id="KAF2886261.1"/>
    </source>
</evidence>
<dbReference type="PANTHER" id="PTHR24292:SF45">
    <property type="entry name" value="CYTOCHROME P450 6G1-RELATED"/>
    <property type="match status" value="1"/>
</dbReference>
<name>A0A8K0G549_IGNLU</name>
<evidence type="ECO:0000313" key="17">
    <source>
        <dbReference type="Proteomes" id="UP000801492"/>
    </source>
</evidence>
<evidence type="ECO:0000256" key="15">
    <source>
        <dbReference type="SAM" id="Phobius"/>
    </source>
</evidence>
<keyword evidence="10 13" id="KW-0408">Iron</keyword>
<dbReference type="FunFam" id="1.10.630.10:FF:000042">
    <property type="entry name" value="Cytochrome P450"/>
    <property type="match status" value="1"/>
</dbReference>
<protein>
    <recommendedName>
        <fullName evidence="18">Cytochrome P450</fullName>
    </recommendedName>
</protein>
<dbReference type="Pfam" id="PF00067">
    <property type="entry name" value="p450"/>
    <property type="match status" value="1"/>
</dbReference>
<evidence type="ECO:0000256" key="11">
    <source>
        <dbReference type="ARBA" id="ARBA00023033"/>
    </source>
</evidence>
<dbReference type="Gene3D" id="1.10.630.10">
    <property type="entry name" value="Cytochrome P450"/>
    <property type="match status" value="1"/>
</dbReference>
<comment type="caution">
    <text evidence="16">The sequence shown here is derived from an EMBL/GenBank/DDBJ whole genome shotgun (WGS) entry which is preliminary data.</text>
</comment>
<dbReference type="GO" id="GO:0004497">
    <property type="term" value="F:monooxygenase activity"/>
    <property type="evidence" value="ECO:0007669"/>
    <property type="project" value="UniProtKB-KW"/>
</dbReference>
<dbReference type="GO" id="GO:0020037">
    <property type="term" value="F:heme binding"/>
    <property type="evidence" value="ECO:0007669"/>
    <property type="project" value="InterPro"/>
</dbReference>
<evidence type="ECO:0000256" key="8">
    <source>
        <dbReference type="ARBA" id="ARBA00022848"/>
    </source>
</evidence>
<dbReference type="CDD" id="cd11056">
    <property type="entry name" value="CYP6-like"/>
    <property type="match status" value="1"/>
</dbReference>
<evidence type="ECO:0000256" key="6">
    <source>
        <dbReference type="ARBA" id="ARBA00022723"/>
    </source>
</evidence>
<dbReference type="EMBL" id="VTPC01088200">
    <property type="protein sequence ID" value="KAF2886261.1"/>
    <property type="molecule type" value="Genomic_DNA"/>
</dbReference>
<dbReference type="GO" id="GO:0005506">
    <property type="term" value="F:iron ion binding"/>
    <property type="evidence" value="ECO:0007669"/>
    <property type="project" value="InterPro"/>
</dbReference>
<feature type="transmembrane region" description="Helical" evidence="15">
    <location>
        <begin position="6"/>
        <end position="25"/>
    </location>
</feature>
<dbReference type="AlphaFoldDB" id="A0A8K0G549"/>
<dbReference type="PRINTS" id="PR00463">
    <property type="entry name" value="EP450I"/>
</dbReference>
<keyword evidence="7" id="KW-0256">Endoplasmic reticulum</keyword>
<keyword evidence="8" id="KW-0492">Microsome</keyword>
<dbReference type="InterPro" id="IPR050476">
    <property type="entry name" value="Insect_CytP450_Detox"/>
</dbReference>
<evidence type="ECO:0000256" key="10">
    <source>
        <dbReference type="ARBA" id="ARBA00023004"/>
    </source>
</evidence>
<keyword evidence="6 13" id="KW-0479">Metal-binding</keyword>
<comment type="similarity">
    <text evidence="4 14">Belongs to the cytochrome P450 family.</text>
</comment>
<sequence>MYLLGVSFGYIEIAVVLITLSYVIYKYSTRNFDYWKKRGVPYVKPLPLIGNFLDVFTFRRTIGHHLAKYYNDFETPYFGMFVMNTPHLIVKDPNIIKSILVKDFNYFQDRNLISDEKCDGVSAKMLFMVKNPEWKLLRTKMTPVFTTGKIKSMLNLINGAADEMVTYINKNLDKNSLEAKELCAKYSTNVIASCAFGIDAHSFENENAEFRAVGRKMFDSHWKTAFRQTSYFVAPSLVKLLRLPFLDPSVSRFVREVFWATIANREKTNVKRNDLIDIIIKMKCQDAFGENYKFEGDKVVAQAAQFYAAGFETVSATMSFTFYELCLQPKIQNRLRSEIKSVLSRCGELTYEALQDMKYLHMVICETLRKYPVLPFLDRLCLEDYTIPGTNFVIEKGTPVFIPMFGLHYDTKYFADPETYDPERFNDENKSKLPSYAYLPFGDGPRNCIGERFGLLVTKLGVAKLIAKYDIEKSENTPIPINWDPKTFLLSARNGLPMKFKKTVSDAA</sequence>
<evidence type="ECO:0000256" key="2">
    <source>
        <dbReference type="ARBA" id="ARBA00004174"/>
    </source>
</evidence>
<reference evidence="16" key="1">
    <citation type="submission" date="2019-08" db="EMBL/GenBank/DDBJ databases">
        <title>The genome of the North American firefly Photinus pyralis.</title>
        <authorList>
            <consortium name="Photinus pyralis genome working group"/>
            <person name="Fallon T.R."/>
            <person name="Sander Lower S.E."/>
            <person name="Weng J.-K."/>
        </authorList>
    </citation>
    <scope>NUCLEOTIDE SEQUENCE</scope>
    <source>
        <strain evidence="16">TRF0915ILg1</strain>
        <tissue evidence="16">Whole body</tissue>
    </source>
</reference>
<dbReference type="PRINTS" id="PR00385">
    <property type="entry name" value="P450"/>
</dbReference>
<evidence type="ECO:0000256" key="3">
    <source>
        <dbReference type="ARBA" id="ARBA00004406"/>
    </source>
</evidence>
<feature type="binding site" description="axial binding residue" evidence="13">
    <location>
        <position position="448"/>
    </location>
    <ligand>
        <name>heme</name>
        <dbReference type="ChEBI" id="CHEBI:30413"/>
    </ligand>
    <ligandPart>
        <name>Fe</name>
        <dbReference type="ChEBI" id="CHEBI:18248"/>
    </ligandPart>
</feature>
<dbReference type="GO" id="GO:0005789">
    <property type="term" value="C:endoplasmic reticulum membrane"/>
    <property type="evidence" value="ECO:0007669"/>
    <property type="project" value="UniProtKB-SubCell"/>
</dbReference>
<gene>
    <name evidence="16" type="ORF">ILUMI_19912</name>
</gene>
<comment type="cofactor">
    <cofactor evidence="1 13">
        <name>heme</name>
        <dbReference type="ChEBI" id="CHEBI:30413"/>
    </cofactor>
</comment>
<organism evidence="16 17">
    <name type="scientific">Ignelater luminosus</name>
    <name type="common">Cucubano</name>
    <name type="synonym">Pyrophorus luminosus</name>
    <dbReference type="NCBI Taxonomy" id="2038154"/>
    <lineage>
        <taxon>Eukaryota</taxon>
        <taxon>Metazoa</taxon>
        <taxon>Ecdysozoa</taxon>
        <taxon>Arthropoda</taxon>
        <taxon>Hexapoda</taxon>
        <taxon>Insecta</taxon>
        <taxon>Pterygota</taxon>
        <taxon>Neoptera</taxon>
        <taxon>Endopterygota</taxon>
        <taxon>Coleoptera</taxon>
        <taxon>Polyphaga</taxon>
        <taxon>Elateriformia</taxon>
        <taxon>Elateroidea</taxon>
        <taxon>Elateridae</taxon>
        <taxon>Agrypninae</taxon>
        <taxon>Pyrophorini</taxon>
        <taxon>Ignelater</taxon>
    </lineage>
</organism>
<accession>A0A8K0G549</accession>
<dbReference type="InterPro" id="IPR001128">
    <property type="entry name" value="Cyt_P450"/>
</dbReference>
<keyword evidence="17" id="KW-1185">Reference proteome</keyword>
<dbReference type="PROSITE" id="PS00086">
    <property type="entry name" value="CYTOCHROME_P450"/>
    <property type="match status" value="1"/>
</dbReference>
<dbReference type="SUPFAM" id="SSF48264">
    <property type="entry name" value="Cytochrome P450"/>
    <property type="match status" value="1"/>
</dbReference>
<dbReference type="InterPro" id="IPR002401">
    <property type="entry name" value="Cyt_P450_E_grp-I"/>
</dbReference>
<dbReference type="InterPro" id="IPR036396">
    <property type="entry name" value="Cyt_P450_sf"/>
</dbReference>
<keyword evidence="9 14" id="KW-0560">Oxidoreductase</keyword>